<organism evidence="8">
    <name type="scientific">hydrothermal vent metagenome</name>
    <dbReference type="NCBI Taxonomy" id="652676"/>
    <lineage>
        <taxon>unclassified sequences</taxon>
        <taxon>metagenomes</taxon>
        <taxon>ecological metagenomes</taxon>
    </lineage>
</organism>
<keyword evidence="6" id="KW-0472">Membrane</keyword>
<dbReference type="InterPro" id="IPR007507">
    <property type="entry name" value="Glycos_transf_N"/>
</dbReference>
<proteinExistence type="inferred from homology"/>
<evidence type="ECO:0000256" key="1">
    <source>
        <dbReference type="ARBA" id="ARBA00006380"/>
    </source>
</evidence>
<protein>
    <recommendedName>
        <fullName evidence="2">lipid IVA 3-deoxy-D-manno-octulosonic acid transferase</fullName>
        <ecNumber evidence="2">2.4.99.12</ecNumber>
    </recommendedName>
    <alternativeName>
        <fullName evidence="4">Lipid IV(A) 3-deoxy-D-manno-octulosonic acid transferase</fullName>
    </alternativeName>
</protein>
<dbReference type="FunFam" id="3.40.50.2000:FF:000032">
    <property type="entry name" value="3-deoxy-D-manno-octulosonic acid transferase"/>
    <property type="match status" value="1"/>
</dbReference>
<dbReference type="PANTHER" id="PTHR42755">
    <property type="entry name" value="3-DEOXY-MANNO-OCTULOSONATE CYTIDYLYLTRANSFERASE"/>
    <property type="match status" value="1"/>
</dbReference>
<dbReference type="GO" id="GO:0043842">
    <property type="term" value="F:Kdo transferase activity"/>
    <property type="evidence" value="ECO:0007669"/>
    <property type="project" value="UniProtKB-EC"/>
</dbReference>
<dbReference type="InterPro" id="IPR038107">
    <property type="entry name" value="Glycos_transf_N_sf"/>
</dbReference>
<accession>A0A3B0RAT1</accession>
<dbReference type="AlphaFoldDB" id="A0A3B0RAT1"/>
<reference evidence="8" key="1">
    <citation type="submission" date="2018-06" db="EMBL/GenBank/DDBJ databases">
        <authorList>
            <person name="Zhirakovskaya E."/>
        </authorList>
    </citation>
    <scope>NUCLEOTIDE SEQUENCE</scope>
</reference>
<dbReference type="EC" id="2.4.99.12" evidence="2"/>
<evidence type="ECO:0000256" key="5">
    <source>
        <dbReference type="ARBA" id="ARBA00049183"/>
    </source>
</evidence>
<evidence type="ECO:0000259" key="7">
    <source>
        <dbReference type="Pfam" id="PF04413"/>
    </source>
</evidence>
<keyword evidence="6" id="KW-0812">Transmembrane</keyword>
<dbReference type="SUPFAM" id="SSF53756">
    <property type="entry name" value="UDP-Glycosyltransferase/glycogen phosphorylase"/>
    <property type="match status" value="1"/>
</dbReference>
<keyword evidence="6" id="KW-1133">Transmembrane helix</keyword>
<dbReference type="GO" id="GO:0005886">
    <property type="term" value="C:plasma membrane"/>
    <property type="evidence" value="ECO:0007669"/>
    <property type="project" value="TreeGrafter"/>
</dbReference>
<evidence type="ECO:0000256" key="3">
    <source>
        <dbReference type="ARBA" id="ARBA00022679"/>
    </source>
</evidence>
<dbReference type="PANTHER" id="PTHR42755:SF1">
    <property type="entry name" value="3-DEOXY-D-MANNO-OCTULOSONIC ACID TRANSFERASE, MITOCHONDRIAL-RELATED"/>
    <property type="match status" value="1"/>
</dbReference>
<evidence type="ECO:0000313" key="8">
    <source>
        <dbReference type="EMBL" id="VAV85058.1"/>
    </source>
</evidence>
<dbReference type="InterPro" id="IPR039901">
    <property type="entry name" value="Kdotransferase"/>
</dbReference>
<evidence type="ECO:0000256" key="2">
    <source>
        <dbReference type="ARBA" id="ARBA00012621"/>
    </source>
</evidence>
<feature type="transmembrane region" description="Helical" evidence="6">
    <location>
        <begin position="7"/>
        <end position="25"/>
    </location>
</feature>
<evidence type="ECO:0000256" key="6">
    <source>
        <dbReference type="SAM" id="Phobius"/>
    </source>
</evidence>
<gene>
    <name evidence="8" type="ORF">MNBD_DELTA01-417</name>
</gene>
<sequence>MYILYDIFLYLASLVFIPIFIVKMIKTGKYRAGNKERLGFISREKLSPITGNRTIWINAVSVGETKAVLPLIRAFRTQHPDIKIAFSTNTMTGQEVAIKEGRELIDLLFYYPFDYSWVIKRVLNQLKPVAFIVVEKELWPNTMRLTKERNIPSIIVNGTISDNSFKNYKKVPFIFKDTFANIRAYCAQTEEDRRKAQTLGTSSVILTGNLKFDSTPPKLSEAAKEALAKELFIKMTDDIIVAGSTHRGEEEIILRSFTELKEDFPSLRLILAPRHPERFDEVAKLLSSMQIDYIRRSRINETNSYSPADVILLDTIGELGLIYSLATVAFIGGSLVDGVGGHNLLEPAFFSKPVLYGKHIYSCIAMAELLEESNGAVRVTKASLTGTLKDLLADKDASAKMGIAAYRAAIDGTGATSKTLDVINSLL</sequence>
<dbReference type="Gene3D" id="3.40.50.11720">
    <property type="entry name" value="3-Deoxy-D-manno-octulosonic-acid transferase, N-terminal domain"/>
    <property type="match status" value="1"/>
</dbReference>
<dbReference type="EMBL" id="UOEA01000080">
    <property type="protein sequence ID" value="VAV85058.1"/>
    <property type="molecule type" value="Genomic_DNA"/>
</dbReference>
<feature type="domain" description="3-deoxy-D-manno-octulosonic-acid transferase N-terminal" evidence="7">
    <location>
        <begin position="35"/>
        <end position="213"/>
    </location>
</feature>
<dbReference type="Gene3D" id="3.40.50.2000">
    <property type="entry name" value="Glycogen Phosphorylase B"/>
    <property type="match status" value="1"/>
</dbReference>
<dbReference type="GO" id="GO:0009245">
    <property type="term" value="P:lipid A biosynthetic process"/>
    <property type="evidence" value="ECO:0007669"/>
    <property type="project" value="TreeGrafter"/>
</dbReference>
<keyword evidence="8" id="KW-0328">Glycosyltransferase</keyword>
<name>A0A3B0RAT1_9ZZZZ</name>
<dbReference type="Pfam" id="PF04413">
    <property type="entry name" value="Glycos_transf_N"/>
    <property type="match status" value="1"/>
</dbReference>
<comment type="similarity">
    <text evidence="1">Belongs to the glycosyltransferase group 1 family. Glycosyltransferase 30 subfamily.</text>
</comment>
<comment type="catalytic activity">
    <reaction evidence="5">
        <text>lipid IVA (E. coli) + CMP-3-deoxy-beta-D-manno-octulosonate = alpha-Kdo-(2-&gt;6)-lipid IVA (E. coli) + CMP + H(+)</text>
        <dbReference type="Rhea" id="RHEA:28066"/>
        <dbReference type="ChEBI" id="CHEBI:15378"/>
        <dbReference type="ChEBI" id="CHEBI:58603"/>
        <dbReference type="ChEBI" id="CHEBI:60364"/>
        <dbReference type="ChEBI" id="CHEBI:60377"/>
        <dbReference type="ChEBI" id="CHEBI:85987"/>
        <dbReference type="EC" id="2.4.99.12"/>
    </reaction>
</comment>
<evidence type="ECO:0000256" key="4">
    <source>
        <dbReference type="ARBA" id="ARBA00031445"/>
    </source>
</evidence>
<keyword evidence="3 8" id="KW-0808">Transferase</keyword>